<name>A0A8B9R6Y2_ANAPL</name>
<dbReference type="Ensembl" id="ENSAPLT00020007444.1">
    <property type="protein sequence ID" value="ENSAPLP00020006929.1"/>
    <property type="gene ID" value="ENSAPLG00020005064.1"/>
</dbReference>
<evidence type="ECO:0000313" key="3">
    <source>
        <dbReference type="Proteomes" id="UP000694400"/>
    </source>
</evidence>
<reference evidence="2" key="1">
    <citation type="submission" date="2019-08" db="EMBL/GenBank/DDBJ databases">
        <title>Three high-quality genomes provides insights into domestication of ducks.</title>
        <authorList>
            <person name="Hou Z.C."/>
            <person name="Zhu F."/>
            <person name="Yin Z.T."/>
            <person name="Zhang F."/>
        </authorList>
    </citation>
    <scope>NUCLEOTIDE SEQUENCE [LARGE SCALE GENOMIC DNA]</scope>
</reference>
<accession>A0A8B9R6Y2</accession>
<evidence type="ECO:0000256" key="1">
    <source>
        <dbReference type="SAM" id="Phobius"/>
    </source>
</evidence>
<organism evidence="2 3">
    <name type="scientific">Anas platyrhynchos</name>
    <name type="common">Mallard</name>
    <name type="synonym">Anas boschas</name>
    <dbReference type="NCBI Taxonomy" id="8839"/>
    <lineage>
        <taxon>Eukaryota</taxon>
        <taxon>Metazoa</taxon>
        <taxon>Chordata</taxon>
        <taxon>Craniata</taxon>
        <taxon>Vertebrata</taxon>
        <taxon>Euteleostomi</taxon>
        <taxon>Archelosauria</taxon>
        <taxon>Archosauria</taxon>
        <taxon>Dinosauria</taxon>
        <taxon>Saurischia</taxon>
        <taxon>Theropoda</taxon>
        <taxon>Coelurosauria</taxon>
        <taxon>Aves</taxon>
        <taxon>Neognathae</taxon>
        <taxon>Galloanserae</taxon>
        <taxon>Anseriformes</taxon>
        <taxon>Anatidae</taxon>
        <taxon>Anatinae</taxon>
        <taxon>Anas</taxon>
    </lineage>
</organism>
<sequence length="123" mass="14249">MSSCQNPLWLLSVQLKTPLQDLLEMSLQPLAPPQTGMCLSSFWSAFFFILFFWQPLGKAPNTFYANIWCFRKRERSVLAPKDWCYIAQHPRMLQTCPSEGELTWSVVHHLLPSITLFCEVHSS</sequence>
<reference evidence="2" key="3">
    <citation type="submission" date="2025-09" db="UniProtKB">
        <authorList>
            <consortium name="Ensembl"/>
        </authorList>
    </citation>
    <scope>IDENTIFICATION</scope>
</reference>
<feature type="transmembrane region" description="Helical" evidence="1">
    <location>
        <begin position="34"/>
        <end position="53"/>
    </location>
</feature>
<evidence type="ECO:0000313" key="2">
    <source>
        <dbReference type="Ensembl" id="ENSAPLP00020006929.1"/>
    </source>
</evidence>
<protein>
    <submittedName>
        <fullName evidence="2">Uncharacterized protein</fullName>
    </submittedName>
</protein>
<keyword evidence="1" id="KW-1133">Transmembrane helix</keyword>
<reference evidence="2" key="2">
    <citation type="submission" date="2025-08" db="UniProtKB">
        <authorList>
            <consortium name="Ensembl"/>
        </authorList>
    </citation>
    <scope>IDENTIFICATION</scope>
</reference>
<keyword evidence="1" id="KW-0812">Transmembrane</keyword>
<keyword evidence="1" id="KW-0472">Membrane</keyword>
<proteinExistence type="predicted"/>
<dbReference type="AlphaFoldDB" id="A0A8B9R6Y2"/>
<dbReference type="Proteomes" id="UP000694400">
    <property type="component" value="Chromosome 7"/>
</dbReference>